<dbReference type="CDD" id="cd00088">
    <property type="entry name" value="HPT"/>
    <property type="match status" value="1"/>
</dbReference>
<dbReference type="PROSITE" id="PS50894">
    <property type="entry name" value="HPT"/>
    <property type="match status" value="1"/>
</dbReference>
<feature type="domain" description="HPt" evidence="13">
    <location>
        <begin position="1"/>
        <end position="105"/>
    </location>
</feature>
<dbReference type="SUPFAM" id="SSF52172">
    <property type="entry name" value="CheY-like"/>
    <property type="match status" value="1"/>
</dbReference>
<feature type="domain" description="Response regulatory" evidence="11">
    <location>
        <begin position="776"/>
        <end position="892"/>
    </location>
</feature>
<dbReference type="SMART" id="SM00073">
    <property type="entry name" value="HPT"/>
    <property type="match status" value="1"/>
</dbReference>
<dbReference type="Proteomes" id="UP000322917">
    <property type="component" value="Unassembled WGS sequence"/>
</dbReference>
<dbReference type="GO" id="GO:0000155">
    <property type="term" value="F:phosphorelay sensor kinase activity"/>
    <property type="evidence" value="ECO:0007669"/>
    <property type="project" value="InterPro"/>
</dbReference>
<proteinExistence type="predicted"/>
<evidence type="ECO:0000259" key="13">
    <source>
        <dbReference type="PROSITE" id="PS50894"/>
    </source>
</evidence>
<dbReference type="InterPro" id="IPR004358">
    <property type="entry name" value="Sig_transdc_His_kin-like_C"/>
</dbReference>
<dbReference type="CDD" id="cd16916">
    <property type="entry name" value="HATPase_CheA-like"/>
    <property type="match status" value="1"/>
</dbReference>
<keyword evidence="7" id="KW-0902">Two-component regulatory system</keyword>
<dbReference type="PROSITE" id="PS50851">
    <property type="entry name" value="CHEW"/>
    <property type="match status" value="1"/>
</dbReference>
<dbReference type="SMART" id="SM00387">
    <property type="entry name" value="HATPase_c"/>
    <property type="match status" value="1"/>
</dbReference>
<dbReference type="RefSeq" id="WP_149735208.1">
    <property type="nucleotide sequence ID" value="NZ_FQZD01000021.1"/>
</dbReference>
<dbReference type="Pfam" id="PF01627">
    <property type="entry name" value="Hpt"/>
    <property type="match status" value="1"/>
</dbReference>
<dbReference type="InterPro" id="IPR036641">
    <property type="entry name" value="HPT_dom_sf"/>
</dbReference>
<dbReference type="GO" id="GO:0005737">
    <property type="term" value="C:cytoplasm"/>
    <property type="evidence" value="ECO:0007669"/>
    <property type="project" value="InterPro"/>
</dbReference>
<dbReference type="SUPFAM" id="SSF47226">
    <property type="entry name" value="Histidine-containing phosphotransfer domain, HPT domain"/>
    <property type="match status" value="1"/>
</dbReference>
<dbReference type="PRINTS" id="PR00344">
    <property type="entry name" value="BCTRLSENSOR"/>
</dbReference>
<dbReference type="AlphaFoldDB" id="A0A1M6J5P0"/>
<dbReference type="InterPro" id="IPR011006">
    <property type="entry name" value="CheY-like_superfamily"/>
</dbReference>
<keyword evidence="3" id="KW-0145">Chemotaxis</keyword>
<feature type="modified residue" description="Phosphohistidine" evidence="8">
    <location>
        <position position="48"/>
    </location>
</feature>
<dbReference type="CDD" id="cd17546">
    <property type="entry name" value="REC_hyHK_CKI1_RcsC-like"/>
    <property type="match status" value="1"/>
</dbReference>
<dbReference type="GO" id="GO:0005524">
    <property type="term" value="F:ATP binding"/>
    <property type="evidence" value="ECO:0007669"/>
    <property type="project" value="UniProtKB-KW"/>
</dbReference>
<comment type="catalytic activity">
    <reaction evidence="1">
        <text>ATP + protein L-histidine = ADP + protein N-phospho-L-histidine.</text>
        <dbReference type="EC" id="2.7.13.3"/>
    </reaction>
</comment>
<accession>A0A1M6J5P0</accession>
<dbReference type="Pfam" id="PF02895">
    <property type="entry name" value="H-kinase_dim"/>
    <property type="match status" value="1"/>
</dbReference>
<dbReference type="InterPro" id="IPR036061">
    <property type="entry name" value="CheW-like_dom_sf"/>
</dbReference>
<dbReference type="SUPFAM" id="SSF47384">
    <property type="entry name" value="Homodimeric domain of signal transducing histidine kinase"/>
    <property type="match status" value="1"/>
</dbReference>
<dbReference type="SMART" id="SM01231">
    <property type="entry name" value="H-kinase_dim"/>
    <property type="match status" value="1"/>
</dbReference>
<dbReference type="Pfam" id="PF02518">
    <property type="entry name" value="HATPase_c"/>
    <property type="match status" value="1"/>
</dbReference>
<dbReference type="Gene3D" id="3.30.565.10">
    <property type="entry name" value="Histidine kinase-like ATPase, C-terminal domain"/>
    <property type="match status" value="1"/>
</dbReference>
<dbReference type="InterPro" id="IPR004105">
    <property type="entry name" value="CheA-like_dim"/>
</dbReference>
<dbReference type="PROSITE" id="PS50110">
    <property type="entry name" value="RESPONSE_REGULATORY"/>
    <property type="match status" value="1"/>
</dbReference>
<dbReference type="PROSITE" id="PS50109">
    <property type="entry name" value="HIS_KIN"/>
    <property type="match status" value="1"/>
</dbReference>
<keyword evidence="4 9" id="KW-0597">Phosphoprotein</keyword>
<evidence type="ECO:0000256" key="2">
    <source>
        <dbReference type="ARBA" id="ARBA00012438"/>
    </source>
</evidence>
<evidence type="ECO:0000259" key="11">
    <source>
        <dbReference type="PROSITE" id="PS50110"/>
    </source>
</evidence>
<dbReference type="Pfam" id="PF00072">
    <property type="entry name" value="Response_reg"/>
    <property type="match status" value="1"/>
</dbReference>
<name>A0A1M6J5P0_9FIRM</name>
<evidence type="ECO:0000256" key="9">
    <source>
        <dbReference type="PROSITE-ProRule" id="PRU00169"/>
    </source>
</evidence>
<evidence type="ECO:0000256" key="4">
    <source>
        <dbReference type="ARBA" id="ARBA00022553"/>
    </source>
</evidence>
<evidence type="ECO:0000256" key="6">
    <source>
        <dbReference type="ARBA" id="ARBA00022777"/>
    </source>
</evidence>
<evidence type="ECO:0000256" key="1">
    <source>
        <dbReference type="ARBA" id="ARBA00000085"/>
    </source>
</evidence>
<feature type="modified residue" description="4-aspartylphosphate" evidence="9">
    <location>
        <position position="825"/>
    </location>
</feature>
<dbReference type="EMBL" id="FQZD01000021">
    <property type="protein sequence ID" value="SHJ42016.1"/>
    <property type="molecule type" value="Genomic_DNA"/>
</dbReference>
<reference evidence="14 15" key="1">
    <citation type="submission" date="2016-11" db="EMBL/GenBank/DDBJ databases">
        <authorList>
            <person name="Varghese N."/>
            <person name="Submissions S."/>
        </authorList>
    </citation>
    <scope>NUCLEOTIDE SEQUENCE [LARGE SCALE GENOMIC DNA]</scope>
    <source>
        <strain evidence="14 15">DSM 15287</strain>
    </source>
</reference>
<gene>
    <name evidence="14" type="ORF">SAMN02745170_02492</name>
</gene>
<dbReference type="Gene3D" id="3.40.50.2300">
    <property type="match status" value="1"/>
</dbReference>
<dbReference type="InterPro" id="IPR001789">
    <property type="entry name" value="Sig_transdc_resp-reg_receiver"/>
</dbReference>
<dbReference type="InterPro" id="IPR002545">
    <property type="entry name" value="CheW-lke_dom"/>
</dbReference>
<dbReference type="PANTHER" id="PTHR43395">
    <property type="entry name" value="SENSOR HISTIDINE KINASE CHEA"/>
    <property type="match status" value="1"/>
</dbReference>
<evidence type="ECO:0000256" key="5">
    <source>
        <dbReference type="ARBA" id="ARBA00022679"/>
    </source>
</evidence>
<dbReference type="Gene3D" id="1.10.287.560">
    <property type="entry name" value="Histidine kinase CheA-like, homodimeric domain"/>
    <property type="match status" value="1"/>
</dbReference>
<dbReference type="FunFam" id="3.30.565.10:FF:000016">
    <property type="entry name" value="Chemotaxis protein CheA, putative"/>
    <property type="match status" value="1"/>
</dbReference>
<evidence type="ECO:0000313" key="15">
    <source>
        <dbReference type="Proteomes" id="UP000322917"/>
    </source>
</evidence>
<evidence type="ECO:0000256" key="7">
    <source>
        <dbReference type="ARBA" id="ARBA00023012"/>
    </source>
</evidence>
<dbReference type="SMART" id="SM00260">
    <property type="entry name" value="CheW"/>
    <property type="match status" value="1"/>
</dbReference>
<evidence type="ECO:0000256" key="8">
    <source>
        <dbReference type="PROSITE-ProRule" id="PRU00110"/>
    </source>
</evidence>
<sequence length="897" mass="98534">MMDFGQELLQEFIEEAKGHIGTLEAGLLRLEEGSYETPLLNELFRAVHSIKGTAGFFEMDKIVTLTHAMETLLGKLRNQDCCVTVAMIDGLLTASDQLKELVNNPADSELVAIDGSLGALNALTGEMQEELSGMESPQGVWDLWDQLTGDAAQEAAAAQAPAPRAEILPVVPGNQNAVPASGNGGVKDSHAEAGRVKNSLFEESVRVKVALLDDLLNIIGEMVLRRNQLLRITESIGCEAPQLDVVTHGIDSLTTKLQEKVMKARMQPVANVFNKFPRIVRELARGLGKEVELVTQGMNVEMDRSIIEALVDPMTHLVRNALDHGIEVPQDRLDKGKRLPATLLLHAYHESGRVVIDIQDDGTGIDLEKIRTKAVARGWVTETEAALLKESDLLSLIMKPGFSTADQVTAVSGRGVGMDVVKTNIEKLGGKVEVFTTRERGTTFRLLLPLTLVIISSFIVEATGEAFAIPQANVKELVLLQPGNQQQKRIEFIQTSPVLRLRNRLLPLVRLADILEMDGDNTNSAAYFADETRTFRILVIKSGSLWYGLAVDAVYDTEEILVKPVPAALKTSGCYSGVTVLGDGRIAMILDLEHVHLKARLRLQDEKSRITAEETSRPEETSLLLFRTSGGEMLGVDLSMVARVEKVAATALQKIGSQQYITFQGRIIRVIRPEYHLPLGRRKTKSNWLYVILPRFVKFPVGIMAEEIYDVVSTPIQLEGCHISGQSALGSILVNGHIVTLLDMYALFQTAVPEYYQASRQPPAEQAAAEAPRRAKILLAEDTPFFARVTKSYLESDGYEVKVVEDGVQALAALSSQVFDVVVSDVEMPQMDGLELVRTIRAREELKHLPVIALTSLSSATNRERGLRAGFDLYEGKLNRARLLKSVAAVLQKNKRG</sequence>
<protein>
    <recommendedName>
        <fullName evidence="2">histidine kinase</fullName>
        <ecNumber evidence="2">2.7.13.3</ecNumber>
    </recommendedName>
</protein>
<keyword evidence="6 14" id="KW-0418">Kinase</keyword>
<dbReference type="EC" id="2.7.13.3" evidence="2"/>
<feature type="domain" description="Histidine kinase" evidence="10">
    <location>
        <begin position="200"/>
        <end position="452"/>
    </location>
</feature>
<dbReference type="InterPro" id="IPR008207">
    <property type="entry name" value="Sig_transdc_His_kin_Hpt_dom"/>
</dbReference>
<dbReference type="PANTHER" id="PTHR43395:SF1">
    <property type="entry name" value="CHEMOTAXIS PROTEIN CHEA"/>
    <property type="match status" value="1"/>
</dbReference>
<dbReference type="SUPFAM" id="SSF50341">
    <property type="entry name" value="CheW-like"/>
    <property type="match status" value="2"/>
</dbReference>
<dbReference type="Gene3D" id="1.20.120.160">
    <property type="entry name" value="HPT domain"/>
    <property type="match status" value="1"/>
</dbReference>
<evidence type="ECO:0000259" key="10">
    <source>
        <dbReference type="PROSITE" id="PS50109"/>
    </source>
</evidence>
<evidence type="ECO:0000259" key="12">
    <source>
        <dbReference type="PROSITE" id="PS50851"/>
    </source>
</evidence>
<keyword evidence="5" id="KW-0808">Transferase</keyword>
<dbReference type="Pfam" id="PF01584">
    <property type="entry name" value="CheW"/>
    <property type="match status" value="2"/>
</dbReference>
<dbReference type="SMART" id="SM00448">
    <property type="entry name" value="REC"/>
    <property type="match status" value="1"/>
</dbReference>
<organism evidence="14 15">
    <name type="scientific">Propionispora hippei DSM 15287</name>
    <dbReference type="NCBI Taxonomy" id="1123003"/>
    <lineage>
        <taxon>Bacteria</taxon>
        <taxon>Bacillati</taxon>
        <taxon>Bacillota</taxon>
        <taxon>Negativicutes</taxon>
        <taxon>Selenomonadales</taxon>
        <taxon>Sporomusaceae</taxon>
        <taxon>Propionispora</taxon>
    </lineage>
</organism>
<dbReference type="InterPro" id="IPR051315">
    <property type="entry name" value="Bact_Chemotaxis_CheA"/>
</dbReference>
<dbReference type="InterPro" id="IPR036890">
    <property type="entry name" value="HATPase_C_sf"/>
</dbReference>
<dbReference type="SUPFAM" id="SSF55874">
    <property type="entry name" value="ATPase domain of HSP90 chaperone/DNA topoisomerase II/histidine kinase"/>
    <property type="match status" value="1"/>
</dbReference>
<keyword evidence="15" id="KW-1185">Reference proteome</keyword>
<dbReference type="Gene3D" id="2.30.30.40">
    <property type="entry name" value="SH3 Domains"/>
    <property type="match status" value="1"/>
</dbReference>
<dbReference type="InterPro" id="IPR037006">
    <property type="entry name" value="CheA-like_homodim_sf"/>
</dbReference>
<feature type="domain" description="CheW-like" evidence="12">
    <location>
        <begin position="454"/>
        <end position="601"/>
    </location>
</feature>
<dbReference type="InterPro" id="IPR005467">
    <property type="entry name" value="His_kinase_dom"/>
</dbReference>
<dbReference type="InterPro" id="IPR036097">
    <property type="entry name" value="HisK_dim/P_sf"/>
</dbReference>
<evidence type="ECO:0000256" key="3">
    <source>
        <dbReference type="ARBA" id="ARBA00022500"/>
    </source>
</evidence>
<dbReference type="InterPro" id="IPR003594">
    <property type="entry name" value="HATPase_dom"/>
</dbReference>
<dbReference type="GO" id="GO:0006935">
    <property type="term" value="P:chemotaxis"/>
    <property type="evidence" value="ECO:0007669"/>
    <property type="project" value="UniProtKB-KW"/>
</dbReference>
<dbReference type="OrthoDB" id="9803176at2"/>
<evidence type="ECO:0000313" key="14">
    <source>
        <dbReference type="EMBL" id="SHJ42016.1"/>
    </source>
</evidence>